<accession>A0ABW5NF45</accession>
<evidence type="ECO:0000313" key="3">
    <source>
        <dbReference type="Proteomes" id="UP001597459"/>
    </source>
</evidence>
<comment type="caution">
    <text evidence="2">The sequence shown here is derived from an EMBL/GenBank/DDBJ whole genome shotgun (WGS) entry which is preliminary data.</text>
</comment>
<reference evidence="3" key="1">
    <citation type="journal article" date="2019" name="Int. J. Syst. Evol. Microbiol.">
        <title>The Global Catalogue of Microorganisms (GCM) 10K type strain sequencing project: providing services to taxonomists for standard genome sequencing and annotation.</title>
        <authorList>
            <consortium name="The Broad Institute Genomics Platform"/>
            <consortium name="The Broad Institute Genome Sequencing Center for Infectious Disease"/>
            <person name="Wu L."/>
            <person name="Ma J."/>
        </authorList>
    </citation>
    <scope>NUCLEOTIDE SEQUENCE [LARGE SCALE GENOMIC DNA]</scope>
    <source>
        <strain evidence="3">KCTC 42423</strain>
    </source>
</reference>
<dbReference type="Pfam" id="PF10677">
    <property type="entry name" value="DUF2490"/>
    <property type="match status" value="1"/>
</dbReference>
<feature type="signal peptide" evidence="1">
    <location>
        <begin position="1"/>
        <end position="18"/>
    </location>
</feature>
<proteinExistence type="predicted"/>
<evidence type="ECO:0000313" key="2">
    <source>
        <dbReference type="EMBL" id="MFD2592808.1"/>
    </source>
</evidence>
<keyword evidence="3" id="KW-1185">Reference proteome</keyword>
<keyword evidence="1" id="KW-0732">Signal</keyword>
<dbReference type="InterPro" id="IPR019619">
    <property type="entry name" value="DUF2490"/>
</dbReference>
<sequence length="236" mass="27667">MKSIFKYVLVLVPLISFAQEDIKSYSAWNSLIVDYMISPKFYVENELHFRRTNFFSDWQQFIARPSIHYKVTKGVKIGGGYSYIKNYRETIDFQENNVWEEVVLSSVYGKSSVKHRFRMEHRFIETVLQDNTGGFSIGDTEFSNRFRYRLSWTIPLVTVTEDKKLKLAVFDEVWLLTEKGIVPRSLNQNWFYVGLSYPLIKGGSLGIGYMNDHGPIGNSNHRSNHILQTTFKYRIK</sequence>
<protein>
    <submittedName>
        <fullName evidence="2">DUF2490 domain-containing protein</fullName>
    </submittedName>
</protein>
<name>A0ABW5NF45_9FLAO</name>
<dbReference type="RefSeq" id="WP_378254936.1">
    <property type="nucleotide sequence ID" value="NZ_JBHSJV010000001.1"/>
</dbReference>
<gene>
    <name evidence="2" type="ORF">ACFSTE_18365</name>
</gene>
<feature type="chain" id="PRO_5046401431" evidence="1">
    <location>
        <begin position="19"/>
        <end position="236"/>
    </location>
</feature>
<organism evidence="2 3">
    <name type="scientific">Aquimarina hainanensis</name>
    <dbReference type="NCBI Taxonomy" id="1578017"/>
    <lineage>
        <taxon>Bacteria</taxon>
        <taxon>Pseudomonadati</taxon>
        <taxon>Bacteroidota</taxon>
        <taxon>Flavobacteriia</taxon>
        <taxon>Flavobacteriales</taxon>
        <taxon>Flavobacteriaceae</taxon>
        <taxon>Aquimarina</taxon>
    </lineage>
</organism>
<dbReference type="EMBL" id="JBHULX010000039">
    <property type="protein sequence ID" value="MFD2592808.1"/>
    <property type="molecule type" value="Genomic_DNA"/>
</dbReference>
<evidence type="ECO:0000256" key="1">
    <source>
        <dbReference type="SAM" id="SignalP"/>
    </source>
</evidence>
<dbReference type="Proteomes" id="UP001597459">
    <property type="component" value="Unassembled WGS sequence"/>
</dbReference>